<keyword evidence="3 5" id="KW-1133">Transmembrane helix</keyword>
<dbReference type="GO" id="GO:0000006">
    <property type="term" value="F:high-affinity zinc transmembrane transporter activity"/>
    <property type="evidence" value="ECO:0007669"/>
    <property type="project" value="EnsemblFungi"/>
</dbReference>
<feature type="transmembrane region" description="Helical" evidence="5">
    <location>
        <begin position="330"/>
        <end position="347"/>
    </location>
</feature>
<dbReference type="GO" id="GO:0071578">
    <property type="term" value="P:zinc ion import across plasma membrane"/>
    <property type="evidence" value="ECO:0007669"/>
    <property type="project" value="EnsemblFungi"/>
</dbReference>
<accession>A0A1L0CKM6</accession>
<dbReference type="PANTHER" id="PTHR11040:SF69">
    <property type="entry name" value="ZINC-REGULATED TRANSPORTER 2"/>
    <property type="match status" value="1"/>
</dbReference>
<evidence type="ECO:0000256" key="4">
    <source>
        <dbReference type="ARBA" id="ARBA00023136"/>
    </source>
</evidence>
<gene>
    <name evidence="6" type="ORF">HGUI_01597</name>
</gene>
<dbReference type="Proteomes" id="UP000183365">
    <property type="component" value="Unassembled WGS sequence"/>
</dbReference>
<evidence type="ECO:0000313" key="6">
    <source>
        <dbReference type="EMBL" id="SGZ39397.1"/>
    </source>
</evidence>
<evidence type="ECO:0000256" key="1">
    <source>
        <dbReference type="ARBA" id="ARBA00004141"/>
    </source>
</evidence>
<feature type="transmembrane region" description="Helical" evidence="5">
    <location>
        <begin position="228"/>
        <end position="251"/>
    </location>
</feature>
<keyword evidence="4 5" id="KW-0472">Membrane</keyword>
<evidence type="ECO:0000256" key="2">
    <source>
        <dbReference type="ARBA" id="ARBA00022692"/>
    </source>
</evidence>
<evidence type="ECO:0000256" key="5">
    <source>
        <dbReference type="SAM" id="Phobius"/>
    </source>
</evidence>
<keyword evidence="2 5" id="KW-0812">Transmembrane</keyword>
<dbReference type="OrthoDB" id="448280at2759"/>
<dbReference type="Pfam" id="PF02535">
    <property type="entry name" value="Zip"/>
    <property type="match status" value="1"/>
</dbReference>
<evidence type="ECO:0000256" key="3">
    <source>
        <dbReference type="ARBA" id="ARBA00022989"/>
    </source>
</evidence>
<feature type="transmembrane region" description="Helical" evidence="5">
    <location>
        <begin position="359"/>
        <end position="378"/>
    </location>
</feature>
<sequence>MSASGVIQARDSCTNSSSYDGYMNLRILSIFMILLSSGLGIFLPLILGSNFLTKKIFTSKREFSFINVFYFICKNFGQGVIFATSFIHLLQPANEELTAECLSPAWQVYPYAFGICMLSTFSIYLLEIVSRYYIETILNNGDAAKHHGHGLFNVGEILETGHLKEHGIVAHGNHEQANREVKEEDINAMELGLSKNNDDVTSENSSTDTVLKGESSTYAHELDTLHKVLSVCILEFGVIFHSVFVGLTLGVVSKDQFKVLFVVLVFHQLFEGLGCGTRIAEVEFSGRIKFLFGVMYTLTTPVSIAIGLGVRSSLDMDSNGMNIVSGVFDSISAGILMYNGFSLLFSSFNDFPGRIVMKLLAYVTTCFGVGIMALLGKWA</sequence>
<dbReference type="EMBL" id="FQNF01000022">
    <property type="protein sequence ID" value="SGZ39397.1"/>
    <property type="molecule type" value="Genomic_DNA"/>
</dbReference>
<dbReference type="GO" id="GO:0000007">
    <property type="term" value="F:low-affinity zinc ion transmembrane transporter activity"/>
    <property type="evidence" value="ECO:0007669"/>
    <property type="project" value="TreeGrafter"/>
</dbReference>
<name>A0A1L0CKM6_9ASCO</name>
<dbReference type="GO" id="GO:0005886">
    <property type="term" value="C:plasma membrane"/>
    <property type="evidence" value="ECO:0007669"/>
    <property type="project" value="EnsemblFungi"/>
</dbReference>
<feature type="transmembrane region" description="Helical" evidence="5">
    <location>
        <begin position="68"/>
        <end position="88"/>
    </location>
</feature>
<dbReference type="VEuPathDB" id="FungiDB:HGUI_01597"/>
<reference evidence="7" key="1">
    <citation type="submission" date="2016-11" db="EMBL/GenBank/DDBJ databases">
        <authorList>
            <person name="Guldener U."/>
        </authorList>
    </citation>
    <scope>NUCLEOTIDE SEQUENCE [LARGE SCALE GENOMIC DNA]</scope>
</reference>
<dbReference type="AlphaFoldDB" id="A0A1L0CKM6"/>
<dbReference type="InterPro" id="IPR003689">
    <property type="entry name" value="ZIP"/>
</dbReference>
<feature type="transmembrane region" description="Helical" evidence="5">
    <location>
        <begin position="257"/>
        <end position="276"/>
    </location>
</feature>
<dbReference type="PANTHER" id="PTHR11040">
    <property type="entry name" value="ZINC/IRON TRANSPORTER"/>
    <property type="match status" value="1"/>
</dbReference>
<organism evidence="6 7">
    <name type="scientific">Hanseniaspora guilliermondii</name>
    <dbReference type="NCBI Taxonomy" id="56406"/>
    <lineage>
        <taxon>Eukaryota</taxon>
        <taxon>Fungi</taxon>
        <taxon>Dikarya</taxon>
        <taxon>Ascomycota</taxon>
        <taxon>Saccharomycotina</taxon>
        <taxon>Saccharomycetes</taxon>
        <taxon>Saccharomycodales</taxon>
        <taxon>Saccharomycodaceae</taxon>
        <taxon>Hanseniaspora</taxon>
    </lineage>
</organism>
<feature type="transmembrane region" description="Helical" evidence="5">
    <location>
        <begin position="108"/>
        <end position="126"/>
    </location>
</feature>
<keyword evidence="7" id="KW-1185">Reference proteome</keyword>
<feature type="transmembrane region" description="Helical" evidence="5">
    <location>
        <begin position="27"/>
        <end position="47"/>
    </location>
</feature>
<proteinExistence type="predicted"/>
<evidence type="ECO:0000313" key="7">
    <source>
        <dbReference type="Proteomes" id="UP000183365"/>
    </source>
</evidence>
<feature type="transmembrane region" description="Helical" evidence="5">
    <location>
        <begin position="288"/>
        <end position="310"/>
    </location>
</feature>
<dbReference type="GO" id="GO:0006882">
    <property type="term" value="P:intracellular zinc ion homeostasis"/>
    <property type="evidence" value="ECO:0007669"/>
    <property type="project" value="EnsemblFungi"/>
</dbReference>
<protein>
    <submittedName>
        <fullName evidence="6">Related to Zinc-regulated transporter 2</fullName>
    </submittedName>
</protein>
<comment type="subcellular location">
    <subcellularLocation>
        <location evidence="1">Membrane</location>
        <topology evidence="1">Multi-pass membrane protein</topology>
    </subcellularLocation>
</comment>